<dbReference type="CDD" id="cd00082">
    <property type="entry name" value="HisKA"/>
    <property type="match status" value="1"/>
</dbReference>
<keyword evidence="8 11" id="KW-1133">Transmembrane helix</keyword>
<keyword evidence="14" id="KW-0547">Nucleotide-binding</keyword>
<dbReference type="InterPro" id="IPR005467">
    <property type="entry name" value="His_kinase_dom"/>
</dbReference>
<dbReference type="EMBL" id="CP104562">
    <property type="protein sequence ID" value="UXH78385.1"/>
    <property type="molecule type" value="Genomic_DNA"/>
</dbReference>
<sequence length="478" mass="51964">MALPSVNIHRLSLQGRLRLFFLLGMGASALIVVLVVAVVGDLYRRDLLAKKTDELADALSSHMLVDAQGRLTGFDPQVIKPWILSSLAAEIPVRVADDQGRIHYTNGEPHLLVKGPPGRAAPAASGDFLHNGAAMYLTTRVTEQGGRRWTVQVAASDRLVGLMRDAFGAPGMRRGVLAMSAVFLAVFLLSFQWLLRRSLAPLHAASQAAQRISPSALGERLDATAQPAEIQPLVEAFNQALDRLQHGFEAQQQFLANAAHELKTPLALVRAQVELGHRPEGRARVLADIDRMARQVQQLLLLAETSEPLNYQRDRIDPHPILEEVCDVMARVADRRSVILQLQVDPALQTWNADRGALFTLLKNLLENAIQHSSPGDVVTLRAAVDGFGVQDQGPGVAPQHLSRIFERFWRGPGRRDEGAGLGLSICGAIASAHGWRINARALPRGLWVGVEMGEALTSKSEAAASQRPPAAHAQRFA</sequence>
<dbReference type="RefSeq" id="WP_261758173.1">
    <property type="nucleotide sequence ID" value="NZ_CP104562.2"/>
</dbReference>
<keyword evidence="9" id="KW-0902">Two-component regulatory system</keyword>
<dbReference type="GO" id="GO:0005524">
    <property type="term" value="F:ATP binding"/>
    <property type="evidence" value="ECO:0007669"/>
    <property type="project" value="UniProtKB-KW"/>
</dbReference>
<protein>
    <recommendedName>
        <fullName evidence="3">histidine kinase</fullName>
        <ecNumber evidence="3">2.7.13.3</ecNumber>
    </recommendedName>
</protein>
<feature type="transmembrane region" description="Helical" evidence="11">
    <location>
        <begin position="20"/>
        <end position="43"/>
    </location>
</feature>
<dbReference type="InterPro" id="IPR050428">
    <property type="entry name" value="TCS_sensor_his_kinase"/>
</dbReference>
<feature type="transmembrane region" description="Helical" evidence="11">
    <location>
        <begin position="176"/>
        <end position="195"/>
    </location>
</feature>
<keyword evidence="5" id="KW-0808">Transferase</keyword>
<evidence type="ECO:0000259" key="13">
    <source>
        <dbReference type="PROSITE" id="PS50885"/>
    </source>
</evidence>
<feature type="domain" description="Histidine kinase" evidence="12">
    <location>
        <begin position="257"/>
        <end position="457"/>
    </location>
</feature>
<dbReference type="CDD" id="cd00075">
    <property type="entry name" value="HATPase"/>
    <property type="match status" value="1"/>
</dbReference>
<dbReference type="Proteomes" id="UP001064933">
    <property type="component" value="Chromosome"/>
</dbReference>
<dbReference type="SMART" id="SM00387">
    <property type="entry name" value="HATPase_c"/>
    <property type="match status" value="1"/>
</dbReference>
<organism evidence="14 15">
    <name type="scientific">Roseateles amylovorans</name>
    <dbReference type="NCBI Taxonomy" id="2978473"/>
    <lineage>
        <taxon>Bacteria</taxon>
        <taxon>Pseudomonadati</taxon>
        <taxon>Pseudomonadota</taxon>
        <taxon>Betaproteobacteria</taxon>
        <taxon>Burkholderiales</taxon>
        <taxon>Sphaerotilaceae</taxon>
        <taxon>Roseateles</taxon>
    </lineage>
</organism>
<dbReference type="SMART" id="SM00388">
    <property type="entry name" value="HisKA"/>
    <property type="match status" value="1"/>
</dbReference>
<dbReference type="PANTHER" id="PTHR45436:SF5">
    <property type="entry name" value="SENSOR HISTIDINE KINASE TRCS"/>
    <property type="match status" value="1"/>
</dbReference>
<name>A0ABY6B012_9BURK</name>
<keyword evidence="14" id="KW-0067">ATP-binding</keyword>
<evidence type="ECO:0000256" key="9">
    <source>
        <dbReference type="ARBA" id="ARBA00023012"/>
    </source>
</evidence>
<comment type="catalytic activity">
    <reaction evidence="1">
        <text>ATP + protein L-histidine = ADP + protein N-phospho-L-histidine.</text>
        <dbReference type="EC" id="2.7.13.3"/>
    </reaction>
</comment>
<dbReference type="InterPro" id="IPR003661">
    <property type="entry name" value="HisK_dim/P_dom"/>
</dbReference>
<dbReference type="PROSITE" id="PS50885">
    <property type="entry name" value="HAMP"/>
    <property type="match status" value="1"/>
</dbReference>
<dbReference type="InterPro" id="IPR036890">
    <property type="entry name" value="HATPase_C_sf"/>
</dbReference>
<evidence type="ECO:0000256" key="7">
    <source>
        <dbReference type="ARBA" id="ARBA00022777"/>
    </source>
</evidence>
<evidence type="ECO:0000256" key="5">
    <source>
        <dbReference type="ARBA" id="ARBA00022679"/>
    </source>
</evidence>
<dbReference type="EC" id="2.7.13.3" evidence="3"/>
<dbReference type="PROSITE" id="PS50109">
    <property type="entry name" value="HIS_KIN"/>
    <property type="match status" value="1"/>
</dbReference>
<dbReference type="Pfam" id="PF00512">
    <property type="entry name" value="HisKA"/>
    <property type="match status" value="1"/>
</dbReference>
<dbReference type="SUPFAM" id="SSF55874">
    <property type="entry name" value="ATPase domain of HSP90 chaperone/DNA topoisomerase II/histidine kinase"/>
    <property type="match status" value="1"/>
</dbReference>
<dbReference type="InterPro" id="IPR003594">
    <property type="entry name" value="HATPase_dom"/>
</dbReference>
<comment type="subcellular location">
    <subcellularLocation>
        <location evidence="2">Membrane</location>
    </subcellularLocation>
</comment>
<dbReference type="InterPro" id="IPR036097">
    <property type="entry name" value="HisK_dim/P_sf"/>
</dbReference>
<evidence type="ECO:0000256" key="3">
    <source>
        <dbReference type="ARBA" id="ARBA00012438"/>
    </source>
</evidence>
<evidence type="ECO:0000256" key="1">
    <source>
        <dbReference type="ARBA" id="ARBA00000085"/>
    </source>
</evidence>
<dbReference type="SUPFAM" id="SSF47384">
    <property type="entry name" value="Homodimeric domain of signal transducing histidine kinase"/>
    <property type="match status" value="1"/>
</dbReference>
<keyword evidence="7" id="KW-0418">Kinase</keyword>
<dbReference type="Pfam" id="PF02518">
    <property type="entry name" value="HATPase_c"/>
    <property type="match status" value="1"/>
</dbReference>
<evidence type="ECO:0000313" key="14">
    <source>
        <dbReference type="EMBL" id="UXH78385.1"/>
    </source>
</evidence>
<evidence type="ECO:0000256" key="11">
    <source>
        <dbReference type="SAM" id="Phobius"/>
    </source>
</evidence>
<evidence type="ECO:0000256" key="6">
    <source>
        <dbReference type="ARBA" id="ARBA00022692"/>
    </source>
</evidence>
<keyword evidence="6 11" id="KW-0812">Transmembrane</keyword>
<dbReference type="InterPro" id="IPR004358">
    <property type="entry name" value="Sig_transdc_His_kin-like_C"/>
</dbReference>
<dbReference type="Gene3D" id="1.10.287.130">
    <property type="match status" value="1"/>
</dbReference>
<keyword evidence="15" id="KW-1185">Reference proteome</keyword>
<evidence type="ECO:0000256" key="4">
    <source>
        <dbReference type="ARBA" id="ARBA00022553"/>
    </source>
</evidence>
<feature type="domain" description="HAMP" evidence="13">
    <location>
        <begin position="196"/>
        <end position="249"/>
    </location>
</feature>
<dbReference type="Gene3D" id="3.30.565.10">
    <property type="entry name" value="Histidine kinase-like ATPase, C-terminal domain"/>
    <property type="match status" value="1"/>
</dbReference>
<dbReference type="PANTHER" id="PTHR45436">
    <property type="entry name" value="SENSOR HISTIDINE KINASE YKOH"/>
    <property type="match status" value="1"/>
</dbReference>
<dbReference type="CDD" id="cd06225">
    <property type="entry name" value="HAMP"/>
    <property type="match status" value="1"/>
</dbReference>
<keyword evidence="4" id="KW-0597">Phosphoprotein</keyword>
<dbReference type="PRINTS" id="PR00344">
    <property type="entry name" value="BCTRLSENSOR"/>
</dbReference>
<dbReference type="SMART" id="SM00304">
    <property type="entry name" value="HAMP"/>
    <property type="match status" value="1"/>
</dbReference>
<accession>A0ABY6B012</accession>
<evidence type="ECO:0000256" key="2">
    <source>
        <dbReference type="ARBA" id="ARBA00004370"/>
    </source>
</evidence>
<evidence type="ECO:0000256" key="8">
    <source>
        <dbReference type="ARBA" id="ARBA00022989"/>
    </source>
</evidence>
<dbReference type="InterPro" id="IPR003660">
    <property type="entry name" value="HAMP_dom"/>
</dbReference>
<evidence type="ECO:0000259" key="12">
    <source>
        <dbReference type="PROSITE" id="PS50109"/>
    </source>
</evidence>
<reference evidence="14" key="1">
    <citation type="submission" date="2022-10" db="EMBL/GenBank/DDBJ databases">
        <title>Characterization and whole genome sequencing of a new Roseateles species, isolated from fresh water.</title>
        <authorList>
            <person name="Guliayeva D.Y."/>
            <person name="Akhremchuk A.E."/>
            <person name="Sikolenko M.A."/>
            <person name="Valentovich L.N."/>
            <person name="Sidarenka A.V."/>
        </authorList>
    </citation>
    <scope>NUCLEOTIDE SEQUENCE</scope>
    <source>
        <strain evidence="14">BIM B-1768</strain>
    </source>
</reference>
<keyword evidence="10 11" id="KW-0472">Membrane</keyword>
<evidence type="ECO:0000313" key="15">
    <source>
        <dbReference type="Proteomes" id="UP001064933"/>
    </source>
</evidence>
<dbReference type="Pfam" id="PF00672">
    <property type="entry name" value="HAMP"/>
    <property type="match status" value="1"/>
</dbReference>
<evidence type="ECO:0000256" key="10">
    <source>
        <dbReference type="ARBA" id="ARBA00023136"/>
    </source>
</evidence>
<proteinExistence type="predicted"/>
<gene>
    <name evidence="14" type="ORF">N4261_00110</name>
</gene>